<dbReference type="HOGENOM" id="CLU_011759_2_1_1"/>
<feature type="domain" description="Splicing factor cactin central" evidence="4">
    <location>
        <begin position="10"/>
        <end position="195"/>
    </location>
</feature>
<dbReference type="STRING" id="675120.N1PS61"/>
<dbReference type="SMART" id="SM01050">
    <property type="entry name" value="CactinC_cactus"/>
    <property type="match status" value="1"/>
</dbReference>
<evidence type="ECO:0000259" key="4">
    <source>
        <dbReference type="Pfam" id="PF10312"/>
    </source>
</evidence>
<dbReference type="eggNOG" id="KOG2370">
    <property type="taxonomic scope" value="Eukaryota"/>
</dbReference>
<evidence type="ECO:0000313" key="5">
    <source>
        <dbReference type="EMBL" id="EME46296.1"/>
    </source>
</evidence>
<dbReference type="Pfam" id="PF09732">
    <property type="entry name" value="CactinC_cactus"/>
    <property type="match status" value="1"/>
</dbReference>
<proteinExistence type="inferred from homology"/>
<dbReference type="InterPro" id="IPR019134">
    <property type="entry name" value="Cactin_C"/>
</dbReference>
<dbReference type="GO" id="GO:0000380">
    <property type="term" value="P:alternative mRNA splicing, via spliceosome"/>
    <property type="evidence" value="ECO:0007669"/>
    <property type="project" value="EnsemblFungi"/>
</dbReference>
<dbReference type="PANTHER" id="PTHR21737:SF4">
    <property type="entry name" value="SPLICING FACTOR CACTIN"/>
    <property type="match status" value="1"/>
</dbReference>
<evidence type="ECO:0000313" key="6">
    <source>
        <dbReference type="Proteomes" id="UP000016933"/>
    </source>
</evidence>
<dbReference type="PANTHER" id="PTHR21737">
    <property type="entry name" value="POLYGLUTAMINE BINDING PROTEIN 1/MARVEL MEMBRANE-ASSOCIATING DOMAIN CONTAINING 3"/>
    <property type="match status" value="1"/>
</dbReference>
<organism evidence="5 6">
    <name type="scientific">Dothistroma septosporum (strain NZE10 / CBS 128990)</name>
    <name type="common">Red band needle blight fungus</name>
    <name type="synonym">Mycosphaerella pini</name>
    <dbReference type="NCBI Taxonomy" id="675120"/>
    <lineage>
        <taxon>Eukaryota</taxon>
        <taxon>Fungi</taxon>
        <taxon>Dikarya</taxon>
        <taxon>Ascomycota</taxon>
        <taxon>Pezizomycotina</taxon>
        <taxon>Dothideomycetes</taxon>
        <taxon>Dothideomycetidae</taxon>
        <taxon>Mycosphaerellales</taxon>
        <taxon>Mycosphaerellaceae</taxon>
        <taxon>Dothistroma</taxon>
    </lineage>
</organism>
<dbReference type="Proteomes" id="UP000016933">
    <property type="component" value="Unassembled WGS sequence"/>
</dbReference>
<reference evidence="6" key="1">
    <citation type="journal article" date="2012" name="PLoS Genet.">
        <title>The genomes of the fungal plant pathogens Cladosporium fulvum and Dothistroma septosporum reveal adaptation to different hosts and lifestyles but also signatures of common ancestry.</title>
        <authorList>
            <person name="de Wit P.J.G.M."/>
            <person name="van der Burgt A."/>
            <person name="Oekmen B."/>
            <person name="Stergiopoulos I."/>
            <person name="Abd-Elsalam K.A."/>
            <person name="Aerts A.L."/>
            <person name="Bahkali A.H."/>
            <person name="Beenen H.G."/>
            <person name="Chettri P."/>
            <person name="Cox M.P."/>
            <person name="Datema E."/>
            <person name="de Vries R.P."/>
            <person name="Dhillon B."/>
            <person name="Ganley A.R."/>
            <person name="Griffiths S.A."/>
            <person name="Guo Y."/>
            <person name="Hamelin R.C."/>
            <person name="Henrissat B."/>
            <person name="Kabir M.S."/>
            <person name="Jashni M.K."/>
            <person name="Kema G."/>
            <person name="Klaubauf S."/>
            <person name="Lapidus A."/>
            <person name="Levasseur A."/>
            <person name="Lindquist E."/>
            <person name="Mehrabi R."/>
            <person name="Ohm R.A."/>
            <person name="Owen T.J."/>
            <person name="Salamov A."/>
            <person name="Schwelm A."/>
            <person name="Schijlen E."/>
            <person name="Sun H."/>
            <person name="van den Burg H.A."/>
            <person name="van Ham R.C.H.J."/>
            <person name="Zhang S."/>
            <person name="Goodwin S.B."/>
            <person name="Grigoriev I.V."/>
            <person name="Collemare J."/>
            <person name="Bradshaw R.E."/>
        </authorList>
    </citation>
    <scope>NUCLEOTIDE SEQUENCE [LARGE SCALE GENOMIC DNA]</scope>
    <source>
        <strain evidence="6">NZE10 / CBS 128990</strain>
    </source>
</reference>
<dbReference type="OMA" id="HIDFWND"/>
<dbReference type="GO" id="GO:0045292">
    <property type="term" value="P:mRNA cis splicing, via spliceosome"/>
    <property type="evidence" value="ECO:0007669"/>
    <property type="project" value="EnsemblFungi"/>
</dbReference>
<sequence length="495" mass="57021">MSRPTIPTKRSADAQEAAWIADEDRFVLQQAKKKAAIRVKGDRAQPIDQLAVTLTVIDPDRNPLDDEVGEADLDLVDPESVFEGLDDVQLSGLEKGIDTYVTLESSRSNLDYWNMMKTICKDRRKKESQPSARGLGSVAQDLDKLLGPKNLGELEKLEKQIRAKLSSDEPIDTDYWEHLLNSLLTYKARAKLRKVSQSILESRIGGLRKQQAAEAAALRSRLEARLQSSGRLDPQSRDGVEASTIERIRHAQDPEPLLRLRPEDKLLESMSEKEFAQRVSDDRGKVLRMEYVPSRKRTPEYPGPIRLAPAAKRLRVDNGTSSSSKDTAFDREVARGLGENEEMFTQEEDVVTKNKHLWAEQHRPRKPKYFNRVQLGYEWNKYNQTHYDHENPPPKVVQGYKFNIFYPELVDKTKAPTYRIEREYGRRRGETFAPAGEDDTCLIRFVAGTPYEDIAFRVVDKEWDYSAKRERGFRSSFDKGILQLHFQFKKIYYRK</sequence>
<dbReference type="GO" id="GO:0005681">
    <property type="term" value="C:spliceosomal complex"/>
    <property type="evidence" value="ECO:0007669"/>
    <property type="project" value="TreeGrafter"/>
</dbReference>
<feature type="domain" description="Splicing factor Cactin C-terminal" evidence="3">
    <location>
        <begin position="358"/>
        <end position="495"/>
    </location>
</feature>
<dbReference type="Pfam" id="PF10312">
    <property type="entry name" value="Cactin_mid"/>
    <property type="match status" value="1"/>
</dbReference>
<evidence type="ECO:0000259" key="3">
    <source>
        <dbReference type="Pfam" id="PF09732"/>
    </source>
</evidence>
<reference evidence="5 6" key="2">
    <citation type="journal article" date="2012" name="PLoS Pathog.">
        <title>Diverse lifestyles and strategies of plant pathogenesis encoded in the genomes of eighteen Dothideomycetes fungi.</title>
        <authorList>
            <person name="Ohm R.A."/>
            <person name="Feau N."/>
            <person name="Henrissat B."/>
            <person name="Schoch C.L."/>
            <person name="Horwitz B.A."/>
            <person name="Barry K.W."/>
            <person name="Condon B.J."/>
            <person name="Copeland A.C."/>
            <person name="Dhillon B."/>
            <person name="Glaser F."/>
            <person name="Hesse C.N."/>
            <person name="Kosti I."/>
            <person name="LaButti K."/>
            <person name="Lindquist E.A."/>
            <person name="Lucas S."/>
            <person name="Salamov A.A."/>
            <person name="Bradshaw R.E."/>
            <person name="Ciuffetti L."/>
            <person name="Hamelin R.C."/>
            <person name="Kema G.H.J."/>
            <person name="Lawrence C."/>
            <person name="Scott J.A."/>
            <person name="Spatafora J.W."/>
            <person name="Turgeon B.G."/>
            <person name="de Wit P.J.G.M."/>
            <person name="Zhong S."/>
            <person name="Goodwin S.B."/>
            <person name="Grigoriev I.V."/>
        </authorList>
    </citation>
    <scope>NUCLEOTIDE SEQUENCE [LARGE SCALE GENOMIC DNA]</scope>
    <source>
        <strain evidence="6">NZE10 / CBS 128990</strain>
    </source>
</reference>
<gene>
    <name evidence="5" type="ORF">DOTSEDRAFT_70330</name>
</gene>
<name>N1PS61_DOTSN</name>
<accession>N1PS61</accession>
<keyword evidence="6" id="KW-1185">Reference proteome</keyword>
<comment type="similarity">
    <text evidence="1">Belongs to the CACTIN family.</text>
</comment>
<evidence type="ECO:0000256" key="2">
    <source>
        <dbReference type="ARBA" id="ARBA00034534"/>
    </source>
</evidence>
<dbReference type="GO" id="GO:0005737">
    <property type="term" value="C:cytoplasm"/>
    <property type="evidence" value="ECO:0007669"/>
    <property type="project" value="TreeGrafter"/>
</dbReference>
<dbReference type="OrthoDB" id="265955at2759"/>
<protein>
    <recommendedName>
        <fullName evidence="2">Splicing factor Cactin</fullName>
    </recommendedName>
</protein>
<dbReference type="EMBL" id="KB446537">
    <property type="protein sequence ID" value="EME46296.1"/>
    <property type="molecule type" value="Genomic_DNA"/>
</dbReference>
<evidence type="ECO:0000256" key="1">
    <source>
        <dbReference type="ARBA" id="ARBA00006895"/>
    </source>
</evidence>
<dbReference type="AlphaFoldDB" id="N1PS61"/>
<dbReference type="InterPro" id="IPR018816">
    <property type="entry name" value="Cactin_central"/>
</dbReference>